<dbReference type="Proteomes" id="UP000053236">
    <property type="component" value="Unassembled WGS sequence"/>
</dbReference>
<reference evidence="3" key="1">
    <citation type="submission" date="2013-11" db="EMBL/GenBank/DDBJ databases">
        <title>The Genome Sequence of Phytophthora parasitica CHvinca01.</title>
        <authorList>
            <consortium name="The Broad Institute Genomics Platform"/>
            <person name="Russ C."/>
            <person name="Tyler B."/>
            <person name="Panabieres F."/>
            <person name="Shan W."/>
            <person name="Tripathy S."/>
            <person name="Grunwald N."/>
            <person name="Machado M."/>
            <person name="Johnson C.S."/>
            <person name="Arredondo F."/>
            <person name="Hong C."/>
            <person name="Coffey M."/>
            <person name="Young S.K."/>
            <person name="Zeng Q."/>
            <person name="Gargeya S."/>
            <person name="Fitzgerald M."/>
            <person name="Abouelleil A."/>
            <person name="Alvarado L."/>
            <person name="Chapman S.B."/>
            <person name="Gainer-Dewar J."/>
            <person name="Goldberg J."/>
            <person name="Griggs A."/>
            <person name="Gujja S."/>
            <person name="Hansen M."/>
            <person name="Howarth C."/>
            <person name="Imamovic A."/>
            <person name="Ireland A."/>
            <person name="Larimer J."/>
            <person name="McCowan C."/>
            <person name="Murphy C."/>
            <person name="Pearson M."/>
            <person name="Poon T.W."/>
            <person name="Priest M."/>
            <person name="Roberts A."/>
            <person name="Saif S."/>
            <person name="Shea T."/>
            <person name="Sykes S."/>
            <person name="Wortman J."/>
            <person name="Nusbaum C."/>
            <person name="Birren B."/>
        </authorList>
    </citation>
    <scope>NUCLEOTIDE SEQUENCE [LARGE SCALE GENOMIC DNA]</scope>
    <source>
        <strain evidence="3">CHvinca01</strain>
    </source>
</reference>
<evidence type="ECO:0000313" key="3">
    <source>
        <dbReference type="EMBL" id="ETL77961.1"/>
    </source>
</evidence>
<evidence type="ECO:0000313" key="2">
    <source>
        <dbReference type="EMBL" id="ETL24749.1"/>
    </source>
</evidence>
<dbReference type="EMBL" id="KI689870">
    <property type="protein sequence ID" value="ETK71295.1"/>
    <property type="molecule type" value="Genomic_DNA"/>
</dbReference>
<dbReference type="EMBL" id="KI683406">
    <property type="protein sequence ID" value="ETL77961.1"/>
    <property type="molecule type" value="Genomic_DNA"/>
</dbReference>
<name>W2FMM2_PHYNI</name>
<proteinExistence type="predicted"/>
<dbReference type="OrthoDB" id="142828at2759"/>
<reference evidence="1" key="2">
    <citation type="submission" date="2013-11" db="EMBL/GenBank/DDBJ databases">
        <title>The Genome Sequence of Phytophthora parasitica CJ02B3.</title>
        <authorList>
            <consortium name="The Broad Institute Genomics Platform"/>
            <person name="Russ C."/>
            <person name="Tyler B."/>
            <person name="Panabieres F."/>
            <person name="Shan W."/>
            <person name="Tripathy S."/>
            <person name="Grunwald N."/>
            <person name="Machado M."/>
            <person name="Johnson C.S."/>
            <person name="Arredondo F."/>
            <person name="Hong C."/>
            <person name="Coffey M."/>
            <person name="Young S.K."/>
            <person name="Zeng Q."/>
            <person name="Gargeya S."/>
            <person name="Fitzgerald M."/>
            <person name="Abouelleil A."/>
            <person name="Alvarado L."/>
            <person name="Chapman S.B."/>
            <person name="Gainer-Dewar J."/>
            <person name="Goldberg J."/>
            <person name="Griggs A."/>
            <person name="Gujja S."/>
            <person name="Hansen M."/>
            <person name="Howarth C."/>
            <person name="Imamovic A."/>
            <person name="Ireland A."/>
            <person name="Larimer J."/>
            <person name="McCowan C."/>
            <person name="Murphy C."/>
            <person name="Pearson M."/>
            <person name="Poon T.W."/>
            <person name="Priest M."/>
            <person name="Roberts A."/>
            <person name="Saif S."/>
            <person name="Shea T."/>
            <person name="Sykes S."/>
            <person name="Wortman J."/>
            <person name="Nusbaum C."/>
            <person name="Birren B."/>
        </authorList>
    </citation>
    <scope>NUCLEOTIDE SEQUENCE [LARGE SCALE GENOMIC DNA]</scope>
    <source>
        <strain evidence="1">CJ02B3</strain>
    </source>
</reference>
<accession>W2FMM2</accession>
<gene>
    <name evidence="4" type="ORF">L914_21173</name>
    <name evidence="1" type="ORF">L915_21440</name>
    <name evidence="2" type="ORF">L916_21306</name>
    <name evidence="3" type="ORF">L917_21159</name>
</gene>
<dbReference type="Proteomes" id="UP000053864">
    <property type="component" value="Unassembled WGS sequence"/>
</dbReference>
<dbReference type="AlphaFoldDB" id="W2FMM2"/>
<sequence>MEDGENTTTSLLLCMGETLTKYEREVDDARDAMFLSYDQGGMVDRYAIAALSYRELPRQAHRVSLDVPVHVTKLLERNASNKRPSPDCFTGCTILHHSIPFI</sequence>
<evidence type="ECO:0000313" key="4">
    <source>
        <dbReference type="EMBL" id="ETM31223.1"/>
    </source>
</evidence>
<evidence type="ECO:0000313" key="1">
    <source>
        <dbReference type="EMBL" id="ETK71295.1"/>
    </source>
</evidence>
<dbReference type="Proteomes" id="UP000054423">
    <property type="component" value="Unassembled WGS sequence"/>
</dbReference>
<reference evidence="2" key="3">
    <citation type="submission" date="2013-11" db="EMBL/GenBank/DDBJ databases">
        <title>The Genome Sequence of Phytophthora parasitica CJ05E6.</title>
        <authorList>
            <consortium name="The Broad Institute Genomics Platform"/>
            <person name="Russ C."/>
            <person name="Tyler B."/>
            <person name="Panabieres F."/>
            <person name="Shan W."/>
            <person name="Tripathy S."/>
            <person name="Grunwald N."/>
            <person name="Machado M."/>
            <person name="Johnson C.S."/>
            <person name="Arredondo F."/>
            <person name="Hong C."/>
            <person name="Coffey M."/>
            <person name="Young S.K."/>
            <person name="Zeng Q."/>
            <person name="Gargeya S."/>
            <person name="Fitzgerald M."/>
            <person name="Abouelleil A."/>
            <person name="Alvarado L."/>
            <person name="Chapman S.B."/>
            <person name="Gainer-Dewar J."/>
            <person name="Goldberg J."/>
            <person name="Griggs A."/>
            <person name="Gujja S."/>
            <person name="Hansen M."/>
            <person name="Howarth C."/>
            <person name="Imamovic A."/>
            <person name="Ireland A."/>
            <person name="Larimer J."/>
            <person name="McCowan C."/>
            <person name="Murphy C."/>
            <person name="Pearson M."/>
            <person name="Poon T.W."/>
            <person name="Priest M."/>
            <person name="Roberts A."/>
            <person name="Saif S."/>
            <person name="Shea T."/>
            <person name="Sykes S."/>
            <person name="Wortman J."/>
            <person name="Nusbaum C."/>
            <person name="Birren B."/>
        </authorList>
    </citation>
    <scope>NUCLEOTIDE SEQUENCE [LARGE SCALE GENOMIC DNA]</scope>
    <source>
        <strain evidence="2">CJ05E6</strain>
    </source>
</reference>
<dbReference type="EMBL" id="KI676698">
    <property type="protein sequence ID" value="ETL24749.1"/>
    <property type="molecule type" value="Genomic_DNA"/>
</dbReference>
<organism evidence="1">
    <name type="scientific">Phytophthora nicotianae</name>
    <name type="common">Potato buckeye rot agent</name>
    <name type="synonym">Phytophthora parasitica</name>
    <dbReference type="NCBI Taxonomy" id="4792"/>
    <lineage>
        <taxon>Eukaryota</taxon>
        <taxon>Sar</taxon>
        <taxon>Stramenopiles</taxon>
        <taxon>Oomycota</taxon>
        <taxon>Peronosporomycetes</taxon>
        <taxon>Peronosporales</taxon>
        <taxon>Peronosporaceae</taxon>
        <taxon>Phytophthora</taxon>
    </lineage>
</organism>
<dbReference type="EMBL" id="KI696619">
    <property type="protein sequence ID" value="ETM31223.1"/>
    <property type="molecule type" value="Genomic_DNA"/>
</dbReference>
<reference evidence="4" key="4">
    <citation type="submission" date="2013-11" db="EMBL/GenBank/DDBJ databases">
        <title>The Genome Sequence of Phytophthora parasitica IAC_01/95.</title>
        <authorList>
            <consortium name="The Broad Institute Genomics Platform"/>
            <person name="Russ C."/>
            <person name="Tyler B."/>
            <person name="Panabieres F."/>
            <person name="Shan W."/>
            <person name="Tripathy S."/>
            <person name="Grunwald N."/>
            <person name="Machado M."/>
            <person name="Johnson C.S."/>
            <person name="Arredondo F."/>
            <person name="Hong C."/>
            <person name="Coffey M."/>
            <person name="Young S.K."/>
            <person name="Zeng Q."/>
            <person name="Gargeya S."/>
            <person name="Fitzgerald M."/>
            <person name="Abouelleil A."/>
            <person name="Alvarado L."/>
            <person name="Chapman S.B."/>
            <person name="Gainer-Dewar J."/>
            <person name="Goldberg J."/>
            <person name="Griggs A."/>
            <person name="Gujja S."/>
            <person name="Hansen M."/>
            <person name="Howarth C."/>
            <person name="Imamovic A."/>
            <person name="Ireland A."/>
            <person name="Larimer J."/>
            <person name="McCowan C."/>
            <person name="Murphy C."/>
            <person name="Pearson M."/>
            <person name="Poon T.W."/>
            <person name="Priest M."/>
            <person name="Roberts A."/>
            <person name="Saif S."/>
            <person name="Shea T."/>
            <person name="Sykes S."/>
            <person name="Wortman J."/>
            <person name="Nusbaum C."/>
            <person name="Birren B."/>
        </authorList>
    </citation>
    <scope>NUCLEOTIDE SEQUENCE [LARGE SCALE GENOMIC DNA]</scope>
    <source>
        <strain evidence="4">IAC_01/95</strain>
    </source>
</reference>
<protein>
    <submittedName>
        <fullName evidence="1">Uncharacterized protein</fullName>
    </submittedName>
</protein>
<dbReference type="Proteomes" id="UP000054532">
    <property type="component" value="Unassembled WGS sequence"/>
</dbReference>